<evidence type="ECO:0000259" key="4">
    <source>
        <dbReference type="Pfam" id="PF03407"/>
    </source>
</evidence>
<dbReference type="GO" id="GO:0016757">
    <property type="term" value="F:glycosyltransferase activity"/>
    <property type="evidence" value="ECO:0007669"/>
    <property type="project" value="UniProtKB-KW"/>
</dbReference>
<dbReference type="InterPro" id="IPR052636">
    <property type="entry name" value="UDP-D-xylose:L-fucose_XylT"/>
</dbReference>
<evidence type="ECO:0000256" key="2">
    <source>
        <dbReference type="RuleBase" id="RU363055"/>
    </source>
</evidence>
<keyword evidence="6" id="KW-1185">Reference proteome</keyword>
<keyword evidence="3" id="KW-0732">Signal</keyword>
<feature type="chain" id="PRO_5012422514" description="Glycosyltransferase" evidence="3">
    <location>
        <begin position="30"/>
        <end position="401"/>
    </location>
</feature>
<dbReference type="EC" id="2.4.2.-" evidence="2"/>
<dbReference type="SUPFAM" id="SSF53448">
    <property type="entry name" value="Nucleotide-diphospho-sugar transferases"/>
    <property type="match status" value="1"/>
</dbReference>
<dbReference type="InterPro" id="IPR005069">
    <property type="entry name" value="Nucl-diP-sugar_transferase"/>
</dbReference>
<reference evidence="5 6" key="1">
    <citation type="submission" date="2017-08" db="EMBL/GenBank/DDBJ databases">
        <title>Acidophilic green algal genome provides insights into adaptation to an acidic environment.</title>
        <authorList>
            <person name="Hirooka S."/>
            <person name="Hirose Y."/>
            <person name="Kanesaki Y."/>
            <person name="Higuchi S."/>
            <person name="Fujiwara T."/>
            <person name="Onuma R."/>
            <person name="Era A."/>
            <person name="Ohbayashi R."/>
            <person name="Uzuka A."/>
            <person name="Nozaki H."/>
            <person name="Yoshikawa H."/>
            <person name="Miyagishima S.Y."/>
        </authorList>
    </citation>
    <scope>NUCLEOTIDE SEQUENCE [LARGE SCALE GENOMIC DNA]</scope>
    <source>
        <strain evidence="5 6">NIES-2499</strain>
    </source>
</reference>
<dbReference type="PANTHER" id="PTHR47032:SF1">
    <property type="entry name" value="UDP-D-XYLOSE:L-FUCOSE ALPHA-1,3-D-XYLOSYLTRANSFERASE-RELATED"/>
    <property type="match status" value="1"/>
</dbReference>
<gene>
    <name evidence="5" type="ORF">CEUSTIGMA_g1169.t1</name>
</gene>
<proteinExistence type="inferred from homology"/>
<dbReference type="EMBL" id="BEGY01000004">
    <property type="protein sequence ID" value="GAX73716.1"/>
    <property type="molecule type" value="Genomic_DNA"/>
</dbReference>
<dbReference type="PANTHER" id="PTHR47032">
    <property type="entry name" value="UDP-D-XYLOSE:L-FUCOSE ALPHA-1,3-D-XYLOSYLTRANSFERASE-RELATED"/>
    <property type="match status" value="1"/>
</dbReference>
<keyword evidence="2" id="KW-0333">Golgi apparatus</keyword>
<dbReference type="AlphaFoldDB" id="A0A250WSJ9"/>
<keyword evidence="2" id="KW-0735">Signal-anchor</keyword>
<dbReference type="Proteomes" id="UP000232323">
    <property type="component" value="Unassembled WGS sequence"/>
</dbReference>
<keyword evidence="2" id="KW-0328">Glycosyltransferase</keyword>
<comment type="similarity">
    <text evidence="1 2">Belongs to the glycosyltransferase 77 family.</text>
</comment>
<evidence type="ECO:0000313" key="6">
    <source>
        <dbReference type="Proteomes" id="UP000232323"/>
    </source>
</evidence>
<keyword evidence="2" id="KW-0812">Transmembrane</keyword>
<dbReference type="OrthoDB" id="523104at2759"/>
<comment type="subcellular location">
    <subcellularLocation>
        <location evidence="2">Golgi apparatus membrane</location>
        <topology evidence="2">Single-pass type II membrane protein</topology>
    </subcellularLocation>
</comment>
<name>A0A250WSJ9_9CHLO</name>
<dbReference type="GO" id="GO:0000139">
    <property type="term" value="C:Golgi membrane"/>
    <property type="evidence" value="ECO:0007669"/>
    <property type="project" value="UniProtKB-SubCell"/>
</dbReference>
<feature type="signal peptide" evidence="3">
    <location>
        <begin position="1"/>
        <end position="29"/>
    </location>
</feature>
<accession>A0A250WSJ9</accession>
<keyword evidence="2" id="KW-0961">Cell wall biogenesis/degradation</keyword>
<protein>
    <recommendedName>
        <fullName evidence="2">Glycosyltransferase</fullName>
        <ecNumber evidence="2">2.4.2.-</ecNumber>
    </recommendedName>
</protein>
<evidence type="ECO:0000256" key="1">
    <source>
        <dbReference type="ARBA" id="ARBA00007033"/>
    </source>
</evidence>
<dbReference type="InterPro" id="IPR029044">
    <property type="entry name" value="Nucleotide-diphossugar_trans"/>
</dbReference>
<organism evidence="5 6">
    <name type="scientific">Chlamydomonas eustigma</name>
    <dbReference type="NCBI Taxonomy" id="1157962"/>
    <lineage>
        <taxon>Eukaryota</taxon>
        <taxon>Viridiplantae</taxon>
        <taxon>Chlorophyta</taxon>
        <taxon>core chlorophytes</taxon>
        <taxon>Chlorophyceae</taxon>
        <taxon>CS clade</taxon>
        <taxon>Chlamydomonadales</taxon>
        <taxon>Chlamydomonadaceae</taxon>
        <taxon>Chlamydomonas</taxon>
    </lineage>
</organism>
<keyword evidence="2" id="KW-0808">Transferase</keyword>
<sequence>MLHFSIVSCFFLATFTAALLLSFVTVSTCIQTDIAFVDLIDQQVISKEQAKAASLALSSRHFEKHGAKWPSVSFSSAVRSASLDVTLSDNTAHGYRYAHSVVLMAMANDMAMKTTVPLFVQSLNNMTSSVGNEGTVQKHVGSRIMSNHLVLICSSSSAFQACHNLGLAERCVEDLDMALGNKSLPFHTIGFNMIGFAKIKYILNTISLGHDVIFMDTDVVVFQNFIPYILGIGADIAALVEKCRVVDDRLDYSRRAVKDMPLFNIGVTYFRSSSPGVTRCVHSWLFDMRMEVRDRPRVWDQDVFKKVMFHCTKDFQLRLHTLSPRRFFSYCHKPCGCSYSDQDVLTKIDKYVRPSKSSMGGTCNTSAVRGWLLSHFPCAGEAENKALLMEKFSSMFQTAGL</sequence>
<dbReference type="GO" id="GO:0071555">
    <property type="term" value="P:cell wall organization"/>
    <property type="evidence" value="ECO:0007669"/>
    <property type="project" value="UniProtKB-KW"/>
</dbReference>
<evidence type="ECO:0000256" key="3">
    <source>
        <dbReference type="SAM" id="SignalP"/>
    </source>
</evidence>
<comment type="caution">
    <text evidence="5">The sequence shown here is derived from an EMBL/GenBank/DDBJ whole genome shotgun (WGS) entry which is preliminary data.</text>
</comment>
<evidence type="ECO:0000313" key="5">
    <source>
        <dbReference type="EMBL" id="GAX73716.1"/>
    </source>
</evidence>
<feature type="domain" description="Nucleotide-diphospho-sugar transferase" evidence="4">
    <location>
        <begin position="147"/>
        <end position="332"/>
    </location>
</feature>
<dbReference type="Pfam" id="PF03407">
    <property type="entry name" value="Nucleotid_trans"/>
    <property type="match status" value="1"/>
</dbReference>